<feature type="compositionally biased region" description="Polar residues" evidence="1">
    <location>
        <begin position="124"/>
        <end position="134"/>
    </location>
</feature>
<feature type="region of interest" description="Disordered" evidence="1">
    <location>
        <begin position="90"/>
        <end position="166"/>
    </location>
</feature>
<evidence type="ECO:0000313" key="3">
    <source>
        <dbReference type="Proteomes" id="UP000283269"/>
    </source>
</evidence>
<evidence type="ECO:0000256" key="1">
    <source>
        <dbReference type="SAM" id="MobiDB-lite"/>
    </source>
</evidence>
<accession>A0A409WH22</accession>
<evidence type="ECO:0008006" key="4">
    <source>
        <dbReference type="Google" id="ProtNLM"/>
    </source>
</evidence>
<feature type="region of interest" description="Disordered" evidence="1">
    <location>
        <begin position="16"/>
        <end position="35"/>
    </location>
</feature>
<reference evidence="2 3" key="1">
    <citation type="journal article" date="2018" name="Evol. Lett.">
        <title>Horizontal gene cluster transfer increased hallucinogenic mushroom diversity.</title>
        <authorList>
            <person name="Reynolds H.T."/>
            <person name="Vijayakumar V."/>
            <person name="Gluck-Thaler E."/>
            <person name="Korotkin H.B."/>
            <person name="Matheny P.B."/>
            <person name="Slot J.C."/>
        </authorList>
    </citation>
    <scope>NUCLEOTIDE SEQUENCE [LARGE SCALE GENOMIC DNA]</scope>
    <source>
        <strain evidence="2 3">2631</strain>
    </source>
</reference>
<keyword evidence="3" id="KW-1185">Reference proteome</keyword>
<dbReference type="Proteomes" id="UP000283269">
    <property type="component" value="Unassembled WGS sequence"/>
</dbReference>
<dbReference type="AlphaFoldDB" id="A0A409WH22"/>
<proteinExistence type="predicted"/>
<dbReference type="InParanoid" id="A0A409WH22"/>
<feature type="region of interest" description="Disordered" evidence="1">
    <location>
        <begin position="185"/>
        <end position="207"/>
    </location>
</feature>
<organism evidence="2 3">
    <name type="scientific">Psilocybe cyanescens</name>
    <dbReference type="NCBI Taxonomy" id="93625"/>
    <lineage>
        <taxon>Eukaryota</taxon>
        <taxon>Fungi</taxon>
        <taxon>Dikarya</taxon>
        <taxon>Basidiomycota</taxon>
        <taxon>Agaricomycotina</taxon>
        <taxon>Agaricomycetes</taxon>
        <taxon>Agaricomycetidae</taxon>
        <taxon>Agaricales</taxon>
        <taxon>Agaricineae</taxon>
        <taxon>Strophariaceae</taxon>
        <taxon>Psilocybe</taxon>
    </lineage>
</organism>
<gene>
    <name evidence="2" type="ORF">CVT25_015293</name>
</gene>
<dbReference type="OrthoDB" id="3259156at2759"/>
<comment type="caution">
    <text evidence="2">The sequence shown here is derived from an EMBL/GenBank/DDBJ whole genome shotgun (WGS) entry which is preliminary data.</text>
</comment>
<dbReference type="EMBL" id="NHYD01003433">
    <property type="protein sequence ID" value="PPQ77799.1"/>
    <property type="molecule type" value="Genomic_DNA"/>
</dbReference>
<evidence type="ECO:0000313" key="2">
    <source>
        <dbReference type="EMBL" id="PPQ77799.1"/>
    </source>
</evidence>
<protein>
    <recommendedName>
        <fullName evidence="4">F-box domain-containing protein</fullName>
    </recommendedName>
</protein>
<sequence>MSFLHRRRSLQGLHIKEKEKESKQTTAAAASKPVPLIPASASAAIENVPRKGVRIRTTSALGASHIIRRVSSIFTTPRKKAPPSLSLVDHALETDSRPRSFSSSRASSESEDDIRRPSGLGSPVTLTIHSNRSLPPSPFSPTGPQEIYTAYSNDGNGEYQRTRSVSSPNLLRSLSWKVRAKVKAHHASVAPSPTSERRQSPLSPKTSTQFPSEIVVLIMSHLPRHNVALVAPVSKLYAAAARKTLYGSLDFDSLSPLQAEKLIAQLASRRDLTDLVTNFVCRAWPYFFLSDAHGQPAQNSRVFKHQDALLTATFTLALERMSNLDSLTLPSFDASLLSQHTAFGLKSLTFLNRTATDTEIKAVLTWLDGQVNITCLRFPNLKDTPPKTSDIPHLHLDDTQSSLDPPSPFLRPFAANGLSPYASPLPSPHSANFYPSTPPSPADILPPSTSLPNLKTLHATPTLAMVLSPPSESLHRRTLTSVTLNVNTTLYSGLRPAALMCALKGITHLALRFSDNVDKRSLEKVVGAAGASLGLVNKSPPADILLSDSQTTTTSSAERFGLRSLDISFPKRSSMPSGREEALYKSLYASLARYKTLSSLRLFVDFPEQTKDDDETRGKDKDDTPSALELIIIASWVKLCPTLQFITLFSGSRWNQATQPLQKVQSEPKVFKFP</sequence>
<dbReference type="STRING" id="93625.A0A409WH22"/>
<name>A0A409WH22_PSICY</name>